<dbReference type="EMBL" id="PVNH01000006">
    <property type="protein sequence ID" value="PRX47139.1"/>
    <property type="molecule type" value="Genomic_DNA"/>
</dbReference>
<dbReference type="Proteomes" id="UP000238362">
    <property type="component" value="Unassembled WGS sequence"/>
</dbReference>
<keyword evidence="3" id="KW-1185">Reference proteome</keyword>
<dbReference type="InterPro" id="IPR028202">
    <property type="entry name" value="Reductase_C"/>
</dbReference>
<dbReference type="SUPFAM" id="SSF55424">
    <property type="entry name" value="FAD/NAD-linked reductases, dimerisation (C-terminal) domain"/>
    <property type="match status" value="1"/>
</dbReference>
<evidence type="ECO:0000313" key="2">
    <source>
        <dbReference type="EMBL" id="PRX47139.1"/>
    </source>
</evidence>
<dbReference type="AlphaFoldDB" id="A0A2T0LTT0"/>
<sequence>MVRGDLADRAFVAFWLRDGRVTAALNVNVWDHGDALQRIVDGQLAVAEETLRTGDLPAVG</sequence>
<evidence type="ECO:0000259" key="1">
    <source>
        <dbReference type="Pfam" id="PF14759"/>
    </source>
</evidence>
<dbReference type="Gene3D" id="3.30.390.30">
    <property type="match status" value="1"/>
</dbReference>
<feature type="domain" description="Reductase C-terminal" evidence="1">
    <location>
        <begin position="2"/>
        <end position="51"/>
    </location>
</feature>
<dbReference type="Pfam" id="PF14759">
    <property type="entry name" value="Reductase_C"/>
    <property type="match status" value="1"/>
</dbReference>
<protein>
    <submittedName>
        <fullName evidence="2">NAD/ferredoxin-dependent reductase-like protein</fullName>
    </submittedName>
</protein>
<comment type="caution">
    <text evidence="2">The sequence shown here is derived from an EMBL/GenBank/DDBJ whole genome shotgun (WGS) entry which is preliminary data.</text>
</comment>
<gene>
    <name evidence="2" type="ORF">B0I33_106238</name>
</gene>
<reference evidence="2 3" key="1">
    <citation type="submission" date="2018-03" db="EMBL/GenBank/DDBJ databases">
        <title>Genomic Encyclopedia of Type Strains, Phase III (KMG-III): the genomes of soil and plant-associated and newly described type strains.</title>
        <authorList>
            <person name="Whitman W."/>
        </authorList>
    </citation>
    <scope>NUCLEOTIDE SEQUENCE [LARGE SCALE GENOMIC DNA]</scope>
    <source>
        <strain evidence="2 3">CGMCC 4.7125</strain>
    </source>
</reference>
<name>A0A2T0LTT0_9PSEU</name>
<evidence type="ECO:0000313" key="3">
    <source>
        <dbReference type="Proteomes" id="UP000238362"/>
    </source>
</evidence>
<proteinExistence type="predicted"/>
<organism evidence="2 3">
    <name type="scientific">Prauserella shujinwangii</name>
    <dbReference type="NCBI Taxonomy" id="1453103"/>
    <lineage>
        <taxon>Bacteria</taxon>
        <taxon>Bacillati</taxon>
        <taxon>Actinomycetota</taxon>
        <taxon>Actinomycetes</taxon>
        <taxon>Pseudonocardiales</taxon>
        <taxon>Pseudonocardiaceae</taxon>
        <taxon>Prauserella</taxon>
    </lineage>
</organism>
<dbReference type="InterPro" id="IPR016156">
    <property type="entry name" value="FAD/NAD-linked_Rdtase_dimer_sf"/>
</dbReference>
<accession>A0A2T0LTT0</accession>